<dbReference type="GO" id="GO:0043041">
    <property type="term" value="P:amino acid activation for nonribosomal peptide biosynthetic process"/>
    <property type="evidence" value="ECO:0007669"/>
    <property type="project" value="TreeGrafter"/>
</dbReference>
<evidence type="ECO:0000256" key="8">
    <source>
        <dbReference type="ARBA" id="ARBA00066651"/>
    </source>
</evidence>
<organism evidence="12 13">
    <name type="scientific">Chondromyces apiculatus DSM 436</name>
    <dbReference type="NCBI Taxonomy" id="1192034"/>
    <lineage>
        <taxon>Bacteria</taxon>
        <taxon>Pseudomonadati</taxon>
        <taxon>Myxococcota</taxon>
        <taxon>Polyangia</taxon>
        <taxon>Polyangiales</taxon>
        <taxon>Polyangiaceae</taxon>
        <taxon>Chondromyces</taxon>
    </lineage>
</organism>
<dbReference type="PANTHER" id="PTHR45527">
    <property type="entry name" value="NONRIBOSOMAL PEPTIDE SYNTHETASE"/>
    <property type="match status" value="1"/>
</dbReference>
<dbReference type="SUPFAM" id="SSF56801">
    <property type="entry name" value="Acetyl-CoA synthetase-like"/>
    <property type="match status" value="2"/>
</dbReference>
<evidence type="ECO:0000256" key="3">
    <source>
        <dbReference type="ARBA" id="ARBA00006432"/>
    </source>
</evidence>
<dbReference type="Pfam" id="PF00501">
    <property type="entry name" value="AMP-binding"/>
    <property type="match status" value="2"/>
</dbReference>
<dbReference type="InterPro" id="IPR020802">
    <property type="entry name" value="TesA-like"/>
</dbReference>
<dbReference type="PROSITE" id="PS50075">
    <property type="entry name" value="CARRIER"/>
    <property type="match status" value="2"/>
</dbReference>
<comment type="cofactor">
    <cofactor evidence="1">
        <name>pantetheine 4'-phosphate</name>
        <dbReference type="ChEBI" id="CHEBI:47942"/>
    </cofactor>
</comment>
<dbReference type="SUPFAM" id="SSF52777">
    <property type="entry name" value="CoA-dependent acyltransferases"/>
    <property type="match status" value="4"/>
</dbReference>
<dbReference type="Proteomes" id="UP000019678">
    <property type="component" value="Unassembled WGS sequence"/>
</dbReference>
<proteinExistence type="inferred from homology"/>
<dbReference type="NCBIfam" id="NF003417">
    <property type="entry name" value="PRK04813.1"/>
    <property type="match status" value="2"/>
</dbReference>
<dbReference type="GO" id="GO:0005829">
    <property type="term" value="C:cytosol"/>
    <property type="evidence" value="ECO:0007669"/>
    <property type="project" value="TreeGrafter"/>
</dbReference>
<dbReference type="PROSITE" id="PS00455">
    <property type="entry name" value="AMP_BINDING"/>
    <property type="match status" value="2"/>
</dbReference>
<evidence type="ECO:0000256" key="10">
    <source>
        <dbReference type="SAM" id="MobiDB-lite"/>
    </source>
</evidence>
<dbReference type="InterPro" id="IPR010071">
    <property type="entry name" value="AA_adenyl_dom"/>
</dbReference>
<dbReference type="CDD" id="cd05930">
    <property type="entry name" value="A_NRPS"/>
    <property type="match status" value="1"/>
</dbReference>
<comment type="caution">
    <text evidence="12">The sequence shown here is derived from an EMBL/GenBank/DDBJ whole genome shotgun (WGS) entry which is preliminary data.</text>
</comment>
<dbReference type="eggNOG" id="COG1020">
    <property type="taxonomic scope" value="Bacteria"/>
</dbReference>
<feature type="domain" description="Carrier" evidence="11">
    <location>
        <begin position="1025"/>
        <end position="1100"/>
    </location>
</feature>
<evidence type="ECO:0000313" key="12">
    <source>
        <dbReference type="EMBL" id="EYF05057.1"/>
    </source>
</evidence>
<dbReference type="InterPro" id="IPR025110">
    <property type="entry name" value="AMP-bd_C"/>
</dbReference>
<dbReference type="FunFam" id="3.30.559.10:FF:000023">
    <property type="entry name" value="Non-ribosomal peptide synthetase"/>
    <property type="match status" value="1"/>
</dbReference>
<comment type="similarity">
    <text evidence="3">Belongs to the ATP-dependent AMP-binding enzyme family.</text>
</comment>
<dbReference type="EMBL" id="ASRX01000027">
    <property type="protein sequence ID" value="EYF05057.1"/>
    <property type="molecule type" value="Genomic_DNA"/>
</dbReference>
<evidence type="ECO:0000256" key="7">
    <source>
        <dbReference type="ARBA" id="ARBA00052643"/>
    </source>
</evidence>
<dbReference type="PROSITE" id="PS00012">
    <property type="entry name" value="PHOSPHOPANTETHEINE"/>
    <property type="match status" value="1"/>
</dbReference>
<dbReference type="CDD" id="cd12114">
    <property type="entry name" value="A_NRPS_TlmIV_like"/>
    <property type="match status" value="1"/>
</dbReference>
<dbReference type="EC" id="6.2.1.69" evidence="8"/>
<dbReference type="CDD" id="cd19531">
    <property type="entry name" value="LCL_NRPS-like"/>
    <property type="match status" value="1"/>
</dbReference>
<dbReference type="RefSeq" id="WP_052375486.1">
    <property type="nucleotide sequence ID" value="NZ_ASRX01000027.1"/>
</dbReference>
<dbReference type="Pfam" id="PF00668">
    <property type="entry name" value="Condensation"/>
    <property type="match status" value="2"/>
</dbReference>
<evidence type="ECO:0000256" key="1">
    <source>
        <dbReference type="ARBA" id="ARBA00001957"/>
    </source>
</evidence>
<dbReference type="SUPFAM" id="SSF53474">
    <property type="entry name" value="alpha/beta-Hydrolases"/>
    <property type="match status" value="1"/>
</dbReference>
<dbReference type="FunFam" id="2.30.38.10:FF:000001">
    <property type="entry name" value="Non-ribosomal peptide synthetase PvdI"/>
    <property type="match status" value="1"/>
</dbReference>
<dbReference type="Gene3D" id="3.30.559.30">
    <property type="entry name" value="Nonribosomal peptide synthetase, condensation domain"/>
    <property type="match status" value="2"/>
</dbReference>
<dbReference type="GO" id="GO:0031177">
    <property type="term" value="F:phosphopantetheine binding"/>
    <property type="evidence" value="ECO:0007669"/>
    <property type="project" value="InterPro"/>
</dbReference>
<dbReference type="InterPro" id="IPR020845">
    <property type="entry name" value="AMP-binding_CS"/>
</dbReference>
<sequence>MTSTPVPSQPVQQFPLSLTERAHWFLHGLAPGGSAYNLAIAAWILSPLDVMGLGRALQGLVDRHALLRATFTVEDGEPVHRIPAHTPVSFEVIDTSQCTEDALRRRVQSEVYRPFDLAHGPLFRATLFRCAPERAALLLSAHHIVTDMGSFAILLDELRALYAAEVSGDGAALPEVPMAYEAYVRWQQALLGGPEGERMKAYWKEQLGGELPVMSLPLDRPRPPVQSDCGTSYSFRLPAQMPRRLRGFAKQHGVTPFMTLLAAFEGLLHRYTGQDDLLVGSPVGGRRGEAAFASMVGNFVNMLVLRADLSGEPTFAELLERTRQTVNAAREHQEYPFPLLVEQMQPVRDPSRSPLFQVMFSLQRLPQHEELSSVFAPMEVEERIAFGPLTLAPLAVSQQEGQMDLALDLFEIGGELYADLKYSTDLFEAATVERIARHYVAFLEGALAQPGQRVDAIQLLGEAERRKILVDWNDTREEVRSDVCFHALFEAQVERAPDSVAVVFQGEATTYGSLNRRANALGHALRAAGVARDQVVGLLMHRGVGLLASILGAFKAGGAYLPLDPEHPAPRLRQVLESSRARVVLVTRALENALAGALEGMPAAQRPAVLLVDEAGRGQPEVNLPPAAGPGDLAYVIYTSGSTGAPKGAMLEHRGMLNHLHAKVIDLGIGASDRVAQNASQCFDISVWQHLVALLVGGEVHIAEDEIAADPRRLLAWTEERGVTVLEVVPSLLRMMLAEIEGAADSGEGAGGTAWERPSLKALRWIVPTGEALPPELCRAWLRAYPTIPLMNAYGPTECSDDVAHYPVHTAPGTAMVTTPIGRPVANMRLYVLDRCREPMPEGVAGEIYVGGVGVGRGYLNDPERSAAAFVADPFSGDPEAKLYRTGDLGRWLPDGTLEFLGRLDHQVKIRGFRIELGEIEAVLGTHPAVRQALVVAREDTPGDVRLVAYVVPAGVPAPGIAGELRGFVVERLPRYMEPAAVVVLGEMPLTRNGKIDRQALPVPEFSRSGPRAGGKEEDEETFVAPRSALEEQLAEVWRTTLGASRVGVHDNFFELGGHSLLAMQLVARMRKTLGVELPLRAIFDAPTVAMQAEVVAARGAHAGGSAGHAGHAQPVLRPDPARRHEPFPLTDLQQAYWLGQTGALGGRTAALAYLEVEIQDLDLARFNRALGRLIARHDMLRAVVRPDGQQEVRPEVPTLELEVADLRRAAPGEVEQILEGVRRDLSRVARHAEAWPLLRMRAHRLTDRATRLHLSYPLLLGDERSYQILNDDLERFYEDPDAALPPLTLSFRDHVMSLAALQSSAAIRRSEDYWRSRLQVLPAAPQLPLTRASATPEGARFSRRSGRLPAEAWQRLKARITGAGLSATAALCAVYADVLARWSSSPHFTLNVLFQDRPEGHPEIQEVLGNFNTTILLEVDQREREAFLGRARRVQAQLWSDMEHSQVSGVRVIRELARSRGGSAGATMPVVFASDLNIGPGRCGSRELLGTLVERRLQTPHVWLDHQVFEEGDTLGFNWDAVEEVFPEGVLDAMVEAYAGHLARLADGEGWDVVAEMPLAEAQLAARKALNATDAPESKARLHGLFEAQARRTPEAAAVIDPRRTLSYAELAGWTRGLGRALQELGARPNRLVAIVMEKGFEQVVAALAILHAGAAYLPIDPALPAERLRLLLEHGEVEVALTQPWLEARLDWPEGVRRVVVDEPLTTDDADDADDANDADDADDDADADEAALAPAQQPGDLAYVIFTSGSTGLPKGVMIDHRGAVNTVLDVNERFGVGPSDRVLALSSLSFDLSVYDVFGLLAAGGAVVLPDRAAARSPAHWADLVVRQRVTLWNTVPALMQLFVEHVSQAEGAPRLPLRTVMLSGDWIPVALPERIQALVPQARVVSLGGATEASIWSILFPIDRVDPAWQSIPYGRPMKNQRFHVLEGALAPRPVWATGELYIAGVGLSLGYWRDPEKTAARFVTHPGTGERLYRTGDLGRYLPSGDIEFLGREDFQVKIQGYRIELGEIETALDQHPALRASVVTALGDARGEKRLVAYVVPRADLPEGEEPTPARLRAFLQEKLPEYMVPSTFVTLGTLPLTPNGKVNRTALPDPGSAHGSRRTTDFVAPRDTLEMSLAQLWEELLDARPVGMRDSFFDLGGNSFAAVRLIAQLKRTFGVDLRLGTLLESPTVEGLAAVLRQHRAAVTSTSPLVPLKRGGEKAPFFCVHPVGGNVFCYVELARRLGSDRAFYGIQASAGGQAGSPAASLQAMATRYVAALREVQPRGPYALGGWSMGGVVAFEMAQQLRAMGEEVSLLALLDSRVPAPRALEEAQLLAWFLRDLGGTSGRPIATDVEALRQLAPGAQLRQALAQAHAADALPRDIGVEDLERLYGVFRDNMRAMLAYTPGPYAGPVTLLHASEPVPGDLEAAHEPAGGWSAFCAAAPEVHEVPGDHYTMFTAPRLDVLASRLEGCLARVP</sequence>
<dbReference type="FunFam" id="1.10.1200.10:FF:000005">
    <property type="entry name" value="Nonribosomal peptide synthetase 1"/>
    <property type="match status" value="1"/>
</dbReference>
<dbReference type="Pfam" id="PF13193">
    <property type="entry name" value="AMP-binding_C"/>
    <property type="match status" value="2"/>
</dbReference>
<reference evidence="12 13" key="1">
    <citation type="submission" date="2013-05" db="EMBL/GenBank/DDBJ databases">
        <title>Genome assembly of Chondromyces apiculatus DSM 436.</title>
        <authorList>
            <person name="Sharma G."/>
            <person name="Khatri I."/>
            <person name="Kaur C."/>
            <person name="Mayilraj S."/>
            <person name="Subramanian S."/>
        </authorList>
    </citation>
    <scope>NUCLEOTIDE SEQUENCE [LARGE SCALE GENOMIC DNA]</scope>
    <source>
        <strain evidence="12 13">DSM 436</strain>
    </source>
</reference>
<dbReference type="InterPro" id="IPR029058">
    <property type="entry name" value="AB_hydrolase_fold"/>
</dbReference>
<keyword evidence="4" id="KW-0596">Phosphopantetheine</keyword>
<dbReference type="Gene3D" id="3.40.50.1820">
    <property type="entry name" value="alpha/beta hydrolase"/>
    <property type="match status" value="1"/>
</dbReference>
<evidence type="ECO:0000313" key="13">
    <source>
        <dbReference type="Proteomes" id="UP000019678"/>
    </source>
</evidence>
<dbReference type="NCBIfam" id="TIGR01733">
    <property type="entry name" value="AA-adenyl-dom"/>
    <property type="match status" value="2"/>
</dbReference>
<dbReference type="InterPro" id="IPR006162">
    <property type="entry name" value="Ppantetheine_attach_site"/>
</dbReference>
<evidence type="ECO:0000256" key="9">
    <source>
        <dbReference type="ARBA" id="ARBA00079103"/>
    </source>
</evidence>
<dbReference type="CDD" id="cd19535">
    <property type="entry name" value="Cyc_NRPS"/>
    <property type="match status" value="1"/>
</dbReference>
<evidence type="ECO:0000256" key="4">
    <source>
        <dbReference type="ARBA" id="ARBA00022450"/>
    </source>
</evidence>
<dbReference type="GO" id="GO:0044550">
    <property type="term" value="P:secondary metabolite biosynthetic process"/>
    <property type="evidence" value="ECO:0007669"/>
    <property type="project" value="UniProtKB-ARBA"/>
</dbReference>
<feature type="region of interest" description="Disordered" evidence="10">
    <location>
        <begin position="1705"/>
        <end position="1731"/>
    </location>
</feature>
<dbReference type="FunFam" id="3.30.559.30:FF:000006">
    <property type="entry name" value="Yersiniabactin polyketide/non-ribosomal peptide synthetase"/>
    <property type="match status" value="1"/>
</dbReference>
<dbReference type="Gene3D" id="1.10.1200.10">
    <property type="entry name" value="ACP-like"/>
    <property type="match status" value="2"/>
</dbReference>
<dbReference type="InterPro" id="IPR045851">
    <property type="entry name" value="AMP-bd_C_sf"/>
</dbReference>
<dbReference type="GO" id="GO:0016874">
    <property type="term" value="F:ligase activity"/>
    <property type="evidence" value="ECO:0007669"/>
    <property type="project" value="UniProtKB-KW"/>
</dbReference>
<dbReference type="Pfam" id="PF00975">
    <property type="entry name" value="Thioesterase"/>
    <property type="match status" value="1"/>
</dbReference>
<comment type="pathway">
    <text evidence="2">Siderophore biosynthesis.</text>
</comment>
<dbReference type="InterPro" id="IPR009081">
    <property type="entry name" value="PP-bd_ACP"/>
</dbReference>
<evidence type="ECO:0000256" key="6">
    <source>
        <dbReference type="ARBA" id="ARBA00022598"/>
    </source>
</evidence>
<dbReference type="Gene3D" id="3.40.50.980">
    <property type="match status" value="4"/>
</dbReference>
<dbReference type="InterPro" id="IPR036736">
    <property type="entry name" value="ACP-like_sf"/>
</dbReference>
<dbReference type="InterPro" id="IPR001242">
    <property type="entry name" value="Condensation_dom"/>
</dbReference>
<dbReference type="InterPro" id="IPR000873">
    <property type="entry name" value="AMP-dep_synth/lig_dom"/>
</dbReference>
<keyword evidence="6 12" id="KW-0436">Ligase</keyword>
<feature type="region of interest" description="Disordered" evidence="10">
    <location>
        <begin position="2092"/>
        <end position="2111"/>
    </location>
</feature>
<keyword evidence="5" id="KW-0597">Phosphoprotein</keyword>
<dbReference type="Gene3D" id="2.30.38.10">
    <property type="entry name" value="Luciferase, Domain 3"/>
    <property type="match status" value="2"/>
</dbReference>
<feature type="compositionally biased region" description="Acidic residues" evidence="10">
    <location>
        <begin position="1707"/>
        <end position="1731"/>
    </location>
</feature>
<dbReference type="Gene3D" id="3.30.559.10">
    <property type="entry name" value="Chloramphenicol acetyltransferase-like domain"/>
    <property type="match status" value="2"/>
</dbReference>
<feature type="domain" description="Carrier" evidence="11">
    <location>
        <begin position="2116"/>
        <end position="2191"/>
    </location>
</feature>
<dbReference type="Pfam" id="PF00550">
    <property type="entry name" value="PP-binding"/>
    <property type="match status" value="2"/>
</dbReference>
<dbReference type="STRING" id="1192034.CAP_3647"/>
<accession>A0A017T7Z3</accession>
<comment type="catalytic activity">
    <reaction evidence="7">
        <text>holo-[peptidyl-carrier protein] + L-cysteine + ATP = L-cysteinyl-[peptidyl-carrier protein] + AMP + diphosphate</text>
        <dbReference type="Rhea" id="RHEA:61680"/>
        <dbReference type="Rhea" id="RHEA-COMP:11480"/>
        <dbReference type="Rhea" id="RHEA-COMP:15906"/>
        <dbReference type="ChEBI" id="CHEBI:30616"/>
        <dbReference type="ChEBI" id="CHEBI:33019"/>
        <dbReference type="ChEBI" id="CHEBI:35235"/>
        <dbReference type="ChEBI" id="CHEBI:64479"/>
        <dbReference type="ChEBI" id="CHEBI:144926"/>
        <dbReference type="ChEBI" id="CHEBI:456215"/>
        <dbReference type="EC" id="6.2.1.69"/>
    </reaction>
    <physiologicalReaction direction="left-to-right" evidence="7">
        <dbReference type="Rhea" id="RHEA:61681"/>
    </physiologicalReaction>
</comment>
<dbReference type="InterPro" id="IPR023213">
    <property type="entry name" value="CAT-like_dom_sf"/>
</dbReference>
<dbReference type="Gene3D" id="3.30.300.30">
    <property type="match status" value="2"/>
</dbReference>
<gene>
    <name evidence="12" type="ORF">CAP_3647</name>
</gene>
<dbReference type="SMART" id="SM00824">
    <property type="entry name" value="PKS_TE"/>
    <property type="match status" value="1"/>
</dbReference>
<dbReference type="InterPro" id="IPR001031">
    <property type="entry name" value="Thioesterase"/>
</dbReference>
<dbReference type="SUPFAM" id="SSF47336">
    <property type="entry name" value="ACP-like"/>
    <property type="match status" value="2"/>
</dbReference>
<name>A0A017T7Z3_9BACT</name>
<dbReference type="InterPro" id="IPR020806">
    <property type="entry name" value="PKS_PP-bd"/>
</dbReference>
<dbReference type="FunFam" id="3.40.50.12780:FF:000012">
    <property type="entry name" value="Non-ribosomal peptide synthetase"/>
    <property type="match status" value="2"/>
</dbReference>
<dbReference type="InterPro" id="IPR057737">
    <property type="entry name" value="Condensation_MtbB-like"/>
</dbReference>
<dbReference type="SMART" id="SM00823">
    <property type="entry name" value="PKS_PP"/>
    <property type="match status" value="2"/>
</dbReference>
<dbReference type="FunFam" id="3.30.300.30:FF:000010">
    <property type="entry name" value="Enterobactin synthetase component F"/>
    <property type="match status" value="2"/>
</dbReference>
<protein>
    <recommendedName>
        <fullName evidence="9">L-cysteine--[L-cysteinyl-carrier protein] ligase</fullName>
        <ecNumber evidence="8">6.2.1.69</ecNumber>
    </recommendedName>
    <alternativeName>
        <fullName evidence="9">L-cysteine--[L-cysteinyl-carrier protein] ligase</fullName>
    </alternativeName>
</protein>
<dbReference type="GO" id="GO:0072330">
    <property type="term" value="P:monocarboxylic acid biosynthetic process"/>
    <property type="evidence" value="ECO:0007669"/>
    <property type="project" value="UniProtKB-ARBA"/>
</dbReference>
<dbReference type="FunFam" id="1.10.1200.10:FF:000016">
    <property type="entry name" value="Non-ribosomal peptide synthase"/>
    <property type="match status" value="1"/>
</dbReference>
<feature type="region of interest" description="Disordered" evidence="10">
    <location>
        <begin position="1004"/>
        <end position="1023"/>
    </location>
</feature>
<keyword evidence="13" id="KW-1185">Reference proteome</keyword>
<evidence type="ECO:0000256" key="2">
    <source>
        <dbReference type="ARBA" id="ARBA00004924"/>
    </source>
</evidence>
<evidence type="ECO:0000259" key="11">
    <source>
        <dbReference type="PROSITE" id="PS50075"/>
    </source>
</evidence>
<dbReference type="PANTHER" id="PTHR45527:SF1">
    <property type="entry name" value="FATTY ACID SYNTHASE"/>
    <property type="match status" value="1"/>
</dbReference>
<dbReference type="FunFam" id="3.40.50.980:FF:000001">
    <property type="entry name" value="Non-ribosomal peptide synthetase"/>
    <property type="match status" value="2"/>
</dbReference>
<evidence type="ECO:0000256" key="5">
    <source>
        <dbReference type="ARBA" id="ARBA00022553"/>
    </source>
</evidence>